<protein>
    <submittedName>
        <fullName evidence="1">Uncharacterized protein</fullName>
    </submittedName>
</protein>
<name>A0A225W147_9STRA</name>
<keyword evidence="2" id="KW-1185">Reference proteome</keyword>
<organism evidence="1 2">
    <name type="scientific">Phytophthora megakarya</name>
    <dbReference type="NCBI Taxonomy" id="4795"/>
    <lineage>
        <taxon>Eukaryota</taxon>
        <taxon>Sar</taxon>
        <taxon>Stramenopiles</taxon>
        <taxon>Oomycota</taxon>
        <taxon>Peronosporomycetes</taxon>
        <taxon>Peronosporales</taxon>
        <taxon>Peronosporaceae</taxon>
        <taxon>Phytophthora</taxon>
    </lineage>
</organism>
<dbReference type="OrthoDB" id="122709at2759"/>
<dbReference type="EMBL" id="NBNE01002128">
    <property type="protein sequence ID" value="OWZ11423.1"/>
    <property type="molecule type" value="Genomic_DNA"/>
</dbReference>
<proteinExistence type="predicted"/>
<evidence type="ECO:0000313" key="1">
    <source>
        <dbReference type="EMBL" id="OWZ11423.1"/>
    </source>
</evidence>
<comment type="caution">
    <text evidence="1">The sequence shown here is derived from an EMBL/GenBank/DDBJ whole genome shotgun (WGS) entry which is preliminary data.</text>
</comment>
<reference evidence="2" key="1">
    <citation type="submission" date="2017-03" db="EMBL/GenBank/DDBJ databases">
        <title>Phytopthora megakarya and P. palmivora, two closely related causual agents of cacao black pod achieved similar genome size and gene model numbers by different mechanisms.</title>
        <authorList>
            <person name="Ali S."/>
            <person name="Shao J."/>
            <person name="Larry D.J."/>
            <person name="Kronmiller B."/>
            <person name="Shen D."/>
            <person name="Strem M.D."/>
            <person name="Melnick R.L."/>
            <person name="Guiltinan M.J."/>
            <person name="Tyler B.M."/>
            <person name="Meinhardt L.W."/>
            <person name="Bailey B.A."/>
        </authorList>
    </citation>
    <scope>NUCLEOTIDE SEQUENCE [LARGE SCALE GENOMIC DNA]</scope>
    <source>
        <strain evidence="2">zdho120</strain>
    </source>
</reference>
<dbReference type="Proteomes" id="UP000198211">
    <property type="component" value="Unassembled WGS sequence"/>
</dbReference>
<evidence type="ECO:0000313" key="2">
    <source>
        <dbReference type="Proteomes" id="UP000198211"/>
    </source>
</evidence>
<accession>A0A225W147</accession>
<gene>
    <name evidence="1" type="ORF">PHMEG_00015553</name>
</gene>
<sequence>MTKVAANTSQVANLSTTRAISHICNRLLMTANRTLRSHVKLDQLGPDDLVLVTEGYSTGEIDWNMLEVCENTKDVLRDEYLNADPATPPDSLAQLLAQSRYEAERGLRRSQENFRR</sequence>
<dbReference type="AlphaFoldDB" id="A0A225W147"/>